<evidence type="ECO:0000256" key="6">
    <source>
        <dbReference type="SAM" id="MobiDB-lite"/>
    </source>
</evidence>
<keyword evidence="5" id="KW-0539">Nucleus</keyword>
<feature type="compositionally biased region" description="Polar residues" evidence="6">
    <location>
        <begin position="139"/>
        <end position="156"/>
    </location>
</feature>
<sequence>MVAEALDLTEGTSLDASLGVRPHLESAASQTADLTGLGNGYAPKVRKPYTIKKQREKWTEEEHQRFLEALKLYGRGWRQIEEHVGTKTAIQIRSHAQKFFAKVARDSNDGGGTVDPIDIPPPRPKKKPMHPYPRKVADSSKTSLVDSQLCEQSTNPKSDEERNMSPTSVLSAIESDTCGSPVSGLQRSRLSPVSFSSDDAHSANRRSMENENENECIASNSCAEESREYLYSTATAADDKSIMEPDLLTLGRSCPGEESAIAAPTVTIKLFGKTVEVKENQKSASSVPETYGTSPSNNSKGISDVSNSQQAPGTIFSLVPGGITPLACLVPQYALSEACGQVGVPLWTWVQGPVVPTLSLSHQTASETVVDSPYKGHVEFKEPQREGSSTGSNSSSTANGANVHQSIVVDSKTLSWTGKHRSAKGFVPYKRCLAQRDATSSIVAAEEREGQRTRVCS</sequence>
<dbReference type="Gene3D" id="1.10.10.60">
    <property type="entry name" value="Homeodomain-like"/>
    <property type="match status" value="1"/>
</dbReference>
<dbReference type="Pfam" id="PF00249">
    <property type="entry name" value="Myb_DNA-binding"/>
    <property type="match status" value="1"/>
</dbReference>
<evidence type="ECO:0000256" key="4">
    <source>
        <dbReference type="ARBA" id="ARBA00023163"/>
    </source>
</evidence>
<keyword evidence="4" id="KW-0804">Transcription</keyword>
<dbReference type="SMART" id="SM00717">
    <property type="entry name" value="SANT"/>
    <property type="match status" value="1"/>
</dbReference>
<dbReference type="AlphaFoldDB" id="A0AAV1E1J9"/>
<dbReference type="InterPro" id="IPR017930">
    <property type="entry name" value="Myb_dom"/>
</dbReference>
<comment type="subcellular location">
    <subcellularLocation>
        <location evidence="1">Nucleus</location>
    </subcellularLocation>
</comment>
<dbReference type="PROSITE" id="PS51293">
    <property type="entry name" value="SANT"/>
    <property type="match status" value="1"/>
</dbReference>
<evidence type="ECO:0000256" key="2">
    <source>
        <dbReference type="ARBA" id="ARBA00023015"/>
    </source>
</evidence>
<dbReference type="CDD" id="cd00167">
    <property type="entry name" value="SANT"/>
    <property type="match status" value="1"/>
</dbReference>
<reference evidence="10" key="1">
    <citation type="submission" date="2023-03" db="EMBL/GenBank/DDBJ databases">
        <authorList>
            <person name="Julca I."/>
        </authorList>
    </citation>
    <scope>NUCLEOTIDE SEQUENCE</scope>
</reference>
<keyword evidence="11" id="KW-1185">Reference proteome</keyword>
<feature type="compositionally biased region" description="Low complexity" evidence="6">
    <location>
        <begin position="387"/>
        <end position="402"/>
    </location>
</feature>
<dbReference type="PROSITE" id="PS51294">
    <property type="entry name" value="HTH_MYB"/>
    <property type="match status" value="1"/>
</dbReference>
<dbReference type="PROSITE" id="PS50090">
    <property type="entry name" value="MYB_LIKE"/>
    <property type="match status" value="1"/>
</dbReference>
<feature type="compositionally biased region" description="Basic and acidic residues" evidence="6">
    <location>
        <begin position="198"/>
        <end position="209"/>
    </location>
</feature>
<evidence type="ECO:0000313" key="10">
    <source>
        <dbReference type="EMBL" id="CAI9113311.1"/>
    </source>
</evidence>
<gene>
    <name evidence="10" type="ORF">OLC1_LOCUS20348</name>
</gene>
<dbReference type="Proteomes" id="UP001161247">
    <property type="component" value="Chromosome 7"/>
</dbReference>
<dbReference type="PANTHER" id="PTHR12802:SF155">
    <property type="entry name" value="DEUBIQUITINASE MYSM1"/>
    <property type="match status" value="1"/>
</dbReference>
<evidence type="ECO:0000259" key="9">
    <source>
        <dbReference type="PROSITE" id="PS51294"/>
    </source>
</evidence>
<keyword evidence="2" id="KW-0805">Transcription regulation</keyword>
<feature type="compositionally biased region" description="Polar residues" evidence="6">
    <location>
        <begin position="177"/>
        <end position="197"/>
    </location>
</feature>
<feature type="region of interest" description="Disordered" evidence="6">
    <location>
        <begin position="382"/>
        <end position="402"/>
    </location>
</feature>
<feature type="region of interest" description="Disordered" evidence="6">
    <location>
        <begin position="104"/>
        <end position="216"/>
    </location>
</feature>
<proteinExistence type="predicted"/>
<feature type="compositionally biased region" description="Basic residues" evidence="6">
    <location>
        <begin position="123"/>
        <end position="133"/>
    </location>
</feature>
<organism evidence="10 11">
    <name type="scientific">Oldenlandia corymbosa var. corymbosa</name>
    <dbReference type="NCBI Taxonomy" id="529605"/>
    <lineage>
        <taxon>Eukaryota</taxon>
        <taxon>Viridiplantae</taxon>
        <taxon>Streptophyta</taxon>
        <taxon>Embryophyta</taxon>
        <taxon>Tracheophyta</taxon>
        <taxon>Spermatophyta</taxon>
        <taxon>Magnoliopsida</taxon>
        <taxon>eudicotyledons</taxon>
        <taxon>Gunneridae</taxon>
        <taxon>Pentapetalae</taxon>
        <taxon>asterids</taxon>
        <taxon>lamiids</taxon>
        <taxon>Gentianales</taxon>
        <taxon>Rubiaceae</taxon>
        <taxon>Rubioideae</taxon>
        <taxon>Spermacoceae</taxon>
        <taxon>Hedyotis-Oldenlandia complex</taxon>
        <taxon>Oldenlandia</taxon>
    </lineage>
</organism>
<dbReference type="PANTHER" id="PTHR12802">
    <property type="entry name" value="SWI/SNF COMPLEX-RELATED"/>
    <property type="match status" value="1"/>
</dbReference>
<dbReference type="FunFam" id="1.10.10.60:FF:000023">
    <property type="entry name" value="protein REVEILLE 6 isoform X1"/>
    <property type="match status" value="1"/>
</dbReference>
<name>A0AAV1E1J9_OLDCO</name>
<dbReference type="EMBL" id="OX459124">
    <property type="protein sequence ID" value="CAI9113311.1"/>
    <property type="molecule type" value="Genomic_DNA"/>
</dbReference>
<evidence type="ECO:0000259" key="7">
    <source>
        <dbReference type="PROSITE" id="PS50090"/>
    </source>
</evidence>
<dbReference type="GO" id="GO:0005634">
    <property type="term" value="C:nucleus"/>
    <property type="evidence" value="ECO:0007669"/>
    <property type="project" value="UniProtKB-SubCell"/>
</dbReference>
<keyword evidence="3" id="KW-0238">DNA-binding</keyword>
<dbReference type="InterPro" id="IPR001005">
    <property type="entry name" value="SANT/Myb"/>
</dbReference>
<dbReference type="InterPro" id="IPR017884">
    <property type="entry name" value="SANT_dom"/>
</dbReference>
<feature type="region of interest" description="Disordered" evidence="6">
    <location>
        <begin position="279"/>
        <end position="307"/>
    </location>
</feature>
<dbReference type="GO" id="GO:0003677">
    <property type="term" value="F:DNA binding"/>
    <property type="evidence" value="ECO:0007669"/>
    <property type="project" value="UniProtKB-KW"/>
</dbReference>
<evidence type="ECO:0000256" key="1">
    <source>
        <dbReference type="ARBA" id="ARBA00004123"/>
    </source>
</evidence>
<dbReference type="InterPro" id="IPR009057">
    <property type="entry name" value="Homeodomain-like_sf"/>
</dbReference>
<dbReference type="GO" id="GO:0010468">
    <property type="term" value="P:regulation of gene expression"/>
    <property type="evidence" value="ECO:0007669"/>
    <property type="project" value="UniProtKB-ARBA"/>
</dbReference>
<feature type="domain" description="HTH myb-type" evidence="9">
    <location>
        <begin position="50"/>
        <end position="104"/>
    </location>
</feature>
<feature type="domain" description="SANT" evidence="8">
    <location>
        <begin position="53"/>
        <end position="104"/>
    </location>
</feature>
<accession>A0AAV1E1J9</accession>
<dbReference type="InterPro" id="IPR006447">
    <property type="entry name" value="Myb_dom_plants"/>
</dbReference>
<evidence type="ECO:0000256" key="3">
    <source>
        <dbReference type="ARBA" id="ARBA00023125"/>
    </source>
</evidence>
<evidence type="ECO:0000313" key="11">
    <source>
        <dbReference type="Proteomes" id="UP001161247"/>
    </source>
</evidence>
<feature type="domain" description="Myb-like" evidence="7">
    <location>
        <begin position="50"/>
        <end position="100"/>
    </location>
</feature>
<feature type="compositionally biased region" description="Polar residues" evidence="6">
    <location>
        <begin position="282"/>
        <end position="307"/>
    </location>
</feature>
<dbReference type="NCBIfam" id="TIGR01557">
    <property type="entry name" value="myb_SHAQKYF"/>
    <property type="match status" value="1"/>
</dbReference>
<dbReference type="SUPFAM" id="SSF46689">
    <property type="entry name" value="Homeodomain-like"/>
    <property type="match status" value="1"/>
</dbReference>
<protein>
    <submittedName>
        <fullName evidence="10">OLC1v1013889C1</fullName>
    </submittedName>
</protein>
<evidence type="ECO:0000259" key="8">
    <source>
        <dbReference type="PROSITE" id="PS51293"/>
    </source>
</evidence>
<evidence type="ECO:0000256" key="5">
    <source>
        <dbReference type="ARBA" id="ARBA00023242"/>
    </source>
</evidence>